<dbReference type="Proteomes" id="UP000311605">
    <property type="component" value="Unassembled WGS sequence"/>
</dbReference>
<dbReference type="OrthoDB" id="8411579at2"/>
<name>A0A5C4XA57_9HYPH</name>
<sequence length="95" mass="10300">MTAPPSFIDFVEEVVDSLRDITPRPSVELGVLHGFCLDAAQEKRKKFVDFLTSPGGLTALSAALGQMPDKVLQADIEGKAWKFVRERSPGEPGEG</sequence>
<evidence type="ECO:0000313" key="2">
    <source>
        <dbReference type="Proteomes" id="UP000311605"/>
    </source>
</evidence>
<organism evidence="1 2">
    <name type="scientific">Aliirhizobium smilacinae</name>
    <dbReference type="NCBI Taxonomy" id="1395944"/>
    <lineage>
        <taxon>Bacteria</taxon>
        <taxon>Pseudomonadati</taxon>
        <taxon>Pseudomonadota</taxon>
        <taxon>Alphaproteobacteria</taxon>
        <taxon>Hyphomicrobiales</taxon>
        <taxon>Rhizobiaceae</taxon>
        <taxon>Aliirhizobium</taxon>
    </lineage>
</organism>
<keyword evidence="2" id="KW-1185">Reference proteome</keyword>
<reference evidence="1 2" key="1">
    <citation type="submission" date="2019-06" db="EMBL/GenBank/DDBJ databases">
        <title>The draft genome of Rhizobium smilacinae PTYR-5.</title>
        <authorList>
            <person name="Liu L."/>
            <person name="Li L."/>
            <person name="Zhang X."/>
        </authorList>
    </citation>
    <scope>NUCLEOTIDE SEQUENCE [LARGE SCALE GENOMIC DNA]</scope>
    <source>
        <strain evidence="1 2">PTYR-5</strain>
    </source>
</reference>
<protein>
    <submittedName>
        <fullName evidence="1">Uncharacterized protein</fullName>
    </submittedName>
</protein>
<gene>
    <name evidence="1" type="ORF">FHP24_28200</name>
</gene>
<dbReference type="EMBL" id="VDMN01000014">
    <property type="protein sequence ID" value="TNM59600.1"/>
    <property type="molecule type" value="Genomic_DNA"/>
</dbReference>
<proteinExistence type="predicted"/>
<dbReference type="RefSeq" id="WP_139679572.1">
    <property type="nucleotide sequence ID" value="NZ_VDMN01000014.1"/>
</dbReference>
<evidence type="ECO:0000313" key="1">
    <source>
        <dbReference type="EMBL" id="TNM59600.1"/>
    </source>
</evidence>
<dbReference type="AlphaFoldDB" id="A0A5C4XA57"/>
<comment type="caution">
    <text evidence="1">The sequence shown here is derived from an EMBL/GenBank/DDBJ whole genome shotgun (WGS) entry which is preliminary data.</text>
</comment>
<accession>A0A5C4XA57</accession>